<feature type="region of interest" description="Disordered" evidence="2">
    <location>
        <begin position="91"/>
        <end position="117"/>
    </location>
</feature>
<name>A0ABM1Q5S4_DROAR</name>
<dbReference type="GeneID" id="108621797"/>
<gene>
    <name evidence="5" type="primary">LOC108621797</name>
</gene>
<evidence type="ECO:0000259" key="3">
    <source>
        <dbReference type="SMART" id="SM01254"/>
    </source>
</evidence>
<dbReference type="InterPro" id="IPR049372">
    <property type="entry name" value="PPP1R21_C"/>
</dbReference>
<accession>A0ABM1Q5S4</accession>
<evidence type="ECO:0000313" key="4">
    <source>
        <dbReference type="Proteomes" id="UP000694904"/>
    </source>
</evidence>
<dbReference type="InterPro" id="IPR040024">
    <property type="entry name" value="PPP1R21"/>
</dbReference>
<feature type="coiled-coil region" evidence="1">
    <location>
        <begin position="145"/>
        <end position="190"/>
    </location>
</feature>
<evidence type="ECO:0000313" key="5">
    <source>
        <dbReference type="RefSeq" id="XP_017874810.1"/>
    </source>
</evidence>
<feature type="domain" description="Protein phosphatase 1 regulatory subunit 21 N-terminal" evidence="3">
    <location>
        <begin position="18"/>
        <end position="131"/>
    </location>
</feature>
<reference evidence="4" key="1">
    <citation type="journal article" date="1997" name="Nucleic Acids Res.">
        <title>tRNAscan-SE: a program for improved detection of transfer RNA genes in genomic sequence.</title>
        <authorList>
            <person name="Lowe T.M."/>
            <person name="Eddy S.R."/>
        </authorList>
    </citation>
    <scope>NUCLEOTIDE SEQUENCE [LARGE SCALE GENOMIC DNA]</scope>
</reference>
<evidence type="ECO:0000256" key="1">
    <source>
        <dbReference type="SAM" id="Coils"/>
    </source>
</evidence>
<sequence>MAEKMTSMDATVPEAKYQKLASEYSKLRAQAQVLKKAVLDEQAKEASLREQLQQSATALRRTEQEVDSLGFRNKQLESRVSQLQQELTVHEQARKKKETNKRGLLGGSKHEPPSEAPNINAAQEALIFEELQKKIMENAQLTSLIDDKQRDLLLHTERISELEQKLEKRIGDQNELEKRLRKEMEALQLRNCELETKLVDAASMLGSEDALSATGSDSTPLHNQQQHQLNTNIALTLTAEERIALLEKESAHWRAQYEVSKLNQSLNTSSNSNSNTNVDLSKTLMDASSICSCSTAAAGITVKPCCLENKSGQRARDSLQEPHEPPTKEQLIYSAFSKKYEELLRLKALAESRVRSFEQEILHLQICLENATQELKAKDDQLSSVGSALQMLEEELSTTRYNYEEQISVLTEQVISLSEQLAACK</sequence>
<dbReference type="Proteomes" id="UP000694904">
    <property type="component" value="Chromosome 2"/>
</dbReference>
<dbReference type="PANTHER" id="PTHR21448">
    <property type="entry name" value="SMOOTH MUSCLE MYOSIN HEAVY CHAIN-RELATED"/>
    <property type="match status" value="1"/>
</dbReference>
<keyword evidence="1" id="KW-0175">Coiled coil</keyword>
<protein>
    <submittedName>
        <fullName evidence="5">Protein phosphatase 1 regulatory subunit 21</fullName>
    </submittedName>
</protein>
<keyword evidence="4" id="KW-1185">Reference proteome</keyword>
<reference evidence="5" key="3">
    <citation type="submission" date="2025-08" db="UniProtKB">
        <authorList>
            <consortium name="RefSeq"/>
        </authorList>
    </citation>
    <scope>IDENTIFICATION</scope>
    <source>
        <tissue evidence="5">Whole organism</tissue>
    </source>
</reference>
<reference evidence="4" key="2">
    <citation type="journal article" date="2016" name="G3 (Bethesda)">
        <title>Genome Evolution in Three Species of Cactophilic Drosophila.</title>
        <authorList>
            <person name="Sanchez-Flores A."/>
            <person name="Penazola F."/>
            <person name="Carpinteyro-Ponce J."/>
            <person name="Nazario-Yepiz N."/>
            <person name="Abreu-Goodger C."/>
            <person name="Machado C.A."/>
            <person name="Markow T.A."/>
        </authorList>
    </citation>
    <scope>NUCLEOTIDE SEQUENCE [LARGE SCALE GENOMIC DNA]</scope>
</reference>
<proteinExistence type="predicted"/>
<dbReference type="SMART" id="SM01254">
    <property type="entry name" value="KLRAQ"/>
    <property type="match status" value="1"/>
</dbReference>
<dbReference type="Pfam" id="PF21636">
    <property type="entry name" value="PPP1R21_C"/>
    <property type="match status" value="1"/>
</dbReference>
<evidence type="ECO:0000256" key="2">
    <source>
        <dbReference type="SAM" id="MobiDB-lite"/>
    </source>
</evidence>
<dbReference type="PANTHER" id="PTHR21448:SF0">
    <property type="entry name" value="PROTEIN PHOSPHATASE 1 REGULATORY SUBUNIT 21"/>
    <property type="match status" value="1"/>
</dbReference>
<organism evidence="4 5">
    <name type="scientific">Drosophila arizonae</name>
    <name type="common">Fruit fly</name>
    <dbReference type="NCBI Taxonomy" id="7263"/>
    <lineage>
        <taxon>Eukaryota</taxon>
        <taxon>Metazoa</taxon>
        <taxon>Ecdysozoa</taxon>
        <taxon>Arthropoda</taxon>
        <taxon>Hexapoda</taxon>
        <taxon>Insecta</taxon>
        <taxon>Pterygota</taxon>
        <taxon>Neoptera</taxon>
        <taxon>Endopterygota</taxon>
        <taxon>Diptera</taxon>
        <taxon>Brachycera</taxon>
        <taxon>Muscomorpha</taxon>
        <taxon>Ephydroidea</taxon>
        <taxon>Drosophilidae</taxon>
        <taxon>Drosophila</taxon>
    </lineage>
</organism>
<dbReference type="RefSeq" id="XP_017874810.1">
    <property type="nucleotide sequence ID" value="XM_018019321.1"/>
</dbReference>
<dbReference type="Pfam" id="PF10205">
    <property type="entry name" value="KLRAQ"/>
    <property type="match status" value="1"/>
</dbReference>
<dbReference type="InterPro" id="IPR019343">
    <property type="entry name" value="PPP1R21_N"/>
</dbReference>